<dbReference type="SUPFAM" id="SSF56645">
    <property type="entry name" value="Acyl-CoA dehydrogenase NM domain-like"/>
    <property type="match status" value="1"/>
</dbReference>
<keyword evidence="10" id="KW-1185">Reference proteome</keyword>
<keyword evidence="2 4" id="KW-0285">Flavoprotein</keyword>
<evidence type="ECO:0000256" key="4">
    <source>
        <dbReference type="RuleBase" id="RU362125"/>
    </source>
</evidence>
<dbReference type="Gene3D" id="6.10.250.600">
    <property type="match status" value="1"/>
</dbReference>
<evidence type="ECO:0008006" key="11">
    <source>
        <dbReference type="Google" id="ProtNLM"/>
    </source>
</evidence>
<evidence type="ECO:0000256" key="5">
    <source>
        <dbReference type="SAM" id="MobiDB-lite"/>
    </source>
</evidence>
<name>A0A292Q2F2_9PEZI</name>
<dbReference type="InterPro" id="IPR006091">
    <property type="entry name" value="Acyl-CoA_Oxase/DH_mid-dom"/>
</dbReference>
<evidence type="ECO:0000259" key="8">
    <source>
        <dbReference type="Pfam" id="PF18158"/>
    </source>
</evidence>
<keyword evidence="3 4" id="KW-0274">FAD</keyword>
<gene>
    <name evidence="9" type="ORF">GSTUAT00003010001</name>
</gene>
<dbReference type="InterPro" id="IPR009100">
    <property type="entry name" value="AcylCoA_DH/oxidase_NM_dom_sf"/>
</dbReference>
<dbReference type="PANTHER" id="PTHR42707">
    <property type="entry name" value="ACYL-COA DEHYDROGENASE"/>
    <property type="match status" value="1"/>
</dbReference>
<dbReference type="Pfam" id="PF02770">
    <property type="entry name" value="Acyl-CoA_dh_M"/>
    <property type="match status" value="1"/>
</dbReference>
<evidence type="ECO:0000259" key="7">
    <source>
        <dbReference type="Pfam" id="PF02770"/>
    </source>
</evidence>
<dbReference type="Gene3D" id="1.20.140.10">
    <property type="entry name" value="Butyryl-CoA Dehydrogenase, subunit A, domain 3"/>
    <property type="match status" value="1"/>
</dbReference>
<proteinExistence type="inferred from homology"/>
<sequence length="677" mass="74885">MSNSGKKKSTFTGSPQSQNPSQPSQQQHPHQQQQRPSLRPSSGDTGFFQDAPRLGNQFHEDVGLQRVLSFYLPPTLLKSLHNELNSLAVAALSRQVLHWVEDAEAHPPTLESHDAFANRCDNLRTSEGWRRLAELGAHQGIVAEGYEGRYYIFSPSSALTTCPFAMTDGAARLLSQHIPHPATSIQSFFSLNSSLSSRREAEVRRQVFYNAHLRLISRDQSARWTSGQWMTERPGGSDVSRSETVAVYSPLASSSQTEDGTEELGPWVVDGYKFFSSGTDADMTILLARTPGGGGKLSAFYAPMRLANGERNGVKIIRLKRKLETRALPTAELELKGMRAWMIGEEGEGIKQMATVLNITRVHNAVSAISFMRRGLAIAKAFSKVRIVAKNRPLWTIPLHLRTLSHLELYQRATTHLTFLTIHLLSLSETSTAPSTPPPNASTPLHTPSTPNQLLRLLTPIAKALTAKIALSTLSECAESLGGVGYCENEEPLNIARLLRDAQVLSIWEGTTNVLITDLIGSLKRTSRAGGEEQGWVPFNEFVEENLGSPATATAGRVGEVEAEVLERCKVALWEEWKAFEKILETRSKEELTSGGRVVLWTLGWVLCGVLLIVDARRDGERTAVEFARRWVLEKAGMWGAWGEYGVMEAEVEKRARADCWAVFGEKLPEVKDRAKL</sequence>
<dbReference type="AlphaFoldDB" id="A0A292Q2F2"/>
<feature type="domain" description="Acyl-CoA dehydrogenase/oxidase C-terminal" evidence="6">
    <location>
        <begin position="347"/>
        <end position="518"/>
    </location>
</feature>
<protein>
    <recommendedName>
        <fullName evidence="11">Acyl-CoA dehydrogenase/oxidase C-terminal domain-containing protein</fullName>
    </recommendedName>
</protein>
<dbReference type="InterPro" id="IPR036250">
    <property type="entry name" value="AcylCo_DH-like_C"/>
</dbReference>
<evidence type="ECO:0000256" key="2">
    <source>
        <dbReference type="ARBA" id="ARBA00022630"/>
    </source>
</evidence>
<comment type="similarity">
    <text evidence="1 4">Belongs to the acyl-CoA dehydrogenase family.</text>
</comment>
<evidence type="ECO:0000256" key="3">
    <source>
        <dbReference type="ARBA" id="ARBA00022827"/>
    </source>
</evidence>
<feature type="domain" description="Acyl-CoA oxidase/dehydrogenase middle" evidence="7">
    <location>
        <begin position="228"/>
        <end position="337"/>
    </location>
</feature>
<dbReference type="GO" id="GO:0003995">
    <property type="term" value="F:acyl-CoA dehydrogenase activity"/>
    <property type="evidence" value="ECO:0007669"/>
    <property type="project" value="TreeGrafter"/>
</dbReference>
<evidence type="ECO:0000313" key="10">
    <source>
        <dbReference type="Proteomes" id="UP001412239"/>
    </source>
</evidence>
<dbReference type="Pfam" id="PF00441">
    <property type="entry name" value="Acyl-CoA_dh_1"/>
    <property type="match status" value="1"/>
</dbReference>
<comment type="cofactor">
    <cofactor evidence="4">
        <name>FAD</name>
        <dbReference type="ChEBI" id="CHEBI:57692"/>
    </cofactor>
</comment>
<evidence type="ECO:0000259" key="6">
    <source>
        <dbReference type="Pfam" id="PF00441"/>
    </source>
</evidence>
<keyword evidence="4" id="KW-0560">Oxidoreductase</keyword>
<feature type="region of interest" description="Disordered" evidence="5">
    <location>
        <begin position="1"/>
        <end position="53"/>
    </location>
</feature>
<dbReference type="InterPro" id="IPR052904">
    <property type="entry name" value="Acyl-CoA_dehydrogenase-like"/>
</dbReference>
<feature type="compositionally biased region" description="Low complexity" evidence="5">
    <location>
        <begin position="14"/>
        <end position="42"/>
    </location>
</feature>
<dbReference type="InterPro" id="IPR041504">
    <property type="entry name" value="AidB_N"/>
</dbReference>
<evidence type="ECO:0000256" key="1">
    <source>
        <dbReference type="ARBA" id="ARBA00009347"/>
    </source>
</evidence>
<dbReference type="PANTHER" id="PTHR42707:SF2">
    <property type="entry name" value="ACD11 DEHYDROGENASE"/>
    <property type="match status" value="1"/>
</dbReference>
<organism evidence="9 10">
    <name type="scientific">Tuber aestivum</name>
    <name type="common">summer truffle</name>
    <dbReference type="NCBI Taxonomy" id="59557"/>
    <lineage>
        <taxon>Eukaryota</taxon>
        <taxon>Fungi</taxon>
        <taxon>Dikarya</taxon>
        <taxon>Ascomycota</taxon>
        <taxon>Pezizomycotina</taxon>
        <taxon>Pezizomycetes</taxon>
        <taxon>Pezizales</taxon>
        <taxon>Tuberaceae</taxon>
        <taxon>Tuber</taxon>
    </lineage>
</organism>
<dbReference type="Gene3D" id="2.40.110.20">
    <property type="match status" value="1"/>
</dbReference>
<accession>A0A292Q2F2</accession>
<dbReference type="Proteomes" id="UP001412239">
    <property type="component" value="Unassembled WGS sequence"/>
</dbReference>
<dbReference type="SUPFAM" id="SSF47203">
    <property type="entry name" value="Acyl-CoA dehydrogenase C-terminal domain-like"/>
    <property type="match status" value="1"/>
</dbReference>
<dbReference type="Pfam" id="PF18158">
    <property type="entry name" value="AidB_N"/>
    <property type="match status" value="1"/>
</dbReference>
<reference evidence="9" key="1">
    <citation type="submission" date="2015-10" db="EMBL/GenBank/DDBJ databases">
        <authorList>
            <person name="Regsiter A."/>
            <person name="william w."/>
        </authorList>
    </citation>
    <scope>NUCLEOTIDE SEQUENCE</scope>
    <source>
        <strain evidence="9">Montdore</strain>
    </source>
</reference>
<evidence type="ECO:0000313" key="9">
    <source>
        <dbReference type="EMBL" id="CUS12890.1"/>
    </source>
</evidence>
<dbReference type="EMBL" id="LN890981">
    <property type="protein sequence ID" value="CUS12890.1"/>
    <property type="molecule type" value="Genomic_DNA"/>
</dbReference>
<dbReference type="InterPro" id="IPR009075">
    <property type="entry name" value="AcylCo_DH/oxidase_C"/>
</dbReference>
<feature type="domain" description="Adaptive response protein AidB N-terminal" evidence="8">
    <location>
        <begin position="56"/>
        <end position="177"/>
    </location>
</feature>